<dbReference type="InParanoid" id="A0A0C3NVM5"/>
<dbReference type="InterPro" id="IPR001810">
    <property type="entry name" value="F-box_dom"/>
</dbReference>
<evidence type="ECO:0000313" key="2">
    <source>
        <dbReference type="EMBL" id="KIO04905.1"/>
    </source>
</evidence>
<evidence type="ECO:0000259" key="1">
    <source>
        <dbReference type="Pfam" id="PF00646"/>
    </source>
</evidence>
<dbReference type="Pfam" id="PF00646">
    <property type="entry name" value="F-box"/>
    <property type="match status" value="1"/>
</dbReference>
<gene>
    <name evidence="2" type="ORF">M404DRAFT_25992</name>
</gene>
<dbReference type="CDD" id="cd09917">
    <property type="entry name" value="F-box_SF"/>
    <property type="match status" value="1"/>
</dbReference>
<reference evidence="3" key="2">
    <citation type="submission" date="2015-01" db="EMBL/GenBank/DDBJ databases">
        <title>Evolutionary Origins and Diversification of the Mycorrhizal Mutualists.</title>
        <authorList>
            <consortium name="DOE Joint Genome Institute"/>
            <consortium name="Mycorrhizal Genomics Consortium"/>
            <person name="Kohler A."/>
            <person name="Kuo A."/>
            <person name="Nagy L.G."/>
            <person name="Floudas D."/>
            <person name="Copeland A."/>
            <person name="Barry K.W."/>
            <person name="Cichocki N."/>
            <person name="Veneault-Fourrey C."/>
            <person name="LaButti K."/>
            <person name="Lindquist E.A."/>
            <person name="Lipzen A."/>
            <person name="Lundell T."/>
            <person name="Morin E."/>
            <person name="Murat C."/>
            <person name="Riley R."/>
            <person name="Ohm R."/>
            <person name="Sun H."/>
            <person name="Tunlid A."/>
            <person name="Henrissat B."/>
            <person name="Grigoriev I.V."/>
            <person name="Hibbett D.S."/>
            <person name="Martin F."/>
        </authorList>
    </citation>
    <scope>NUCLEOTIDE SEQUENCE [LARGE SCALE GENOMIC DNA]</scope>
    <source>
        <strain evidence="3">Marx 270</strain>
    </source>
</reference>
<accession>A0A0C3NVM5</accession>
<keyword evidence="3" id="KW-1185">Reference proteome</keyword>
<sequence length="101" mass="11672">MTSDNTNRCISTFHVNASMLNDIAMQQQMSCMPPETWNQILSFLNVIDIHKFMVTCKDHATAGRRYLLYRRLLLAKLFFENPQDFFDLLCLGQAIISGSKH</sequence>
<reference evidence="2 3" key="1">
    <citation type="submission" date="2014-04" db="EMBL/GenBank/DDBJ databases">
        <authorList>
            <consortium name="DOE Joint Genome Institute"/>
            <person name="Kuo A."/>
            <person name="Kohler A."/>
            <person name="Costa M.D."/>
            <person name="Nagy L.G."/>
            <person name="Floudas D."/>
            <person name="Copeland A."/>
            <person name="Barry K.W."/>
            <person name="Cichocki N."/>
            <person name="Veneault-Fourrey C."/>
            <person name="LaButti K."/>
            <person name="Lindquist E.A."/>
            <person name="Lipzen A."/>
            <person name="Lundell T."/>
            <person name="Morin E."/>
            <person name="Murat C."/>
            <person name="Sun H."/>
            <person name="Tunlid A."/>
            <person name="Henrissat B."/>
            <person name="Grigoriev I.V."/>
            <person name="Hibbett D.S."/>
            <person name="Martin F."/>
            <person name="Nordberg H.P."/>
            <person name="Cantor M.N."/>
            <person name="Hua S.X."/>
        </authorList>
    </citation>
    <scope>NUCLEOTIDE SEQUENCE [LARGE SCALE GENOMIC DNA]</scope>
    <source>
        <strain evidence="2 3">Marx 270</strain>
    </source>
</reference>
<dbReference type="InterPro" id="IPR036047">
    <property type="entry name" value="F-box-like_dom_sf"/>
</dbReference>
<dbReference type="HOGENOM" id="CLU_2292835_0_0_1"/>
<dbReference type="SUPFAM" id="SSF81383">
    <property type="entry name" value="F-box domain"/>
    <property type="match status" value="1"/>
</dbReference>
<evidence type="ECO:0000313" key="3">
    <source>
        <dbReference type="Proteomes" id="UP000054217"/>
    </source>
</evidence>
<name>A0A0C3NVM5_PISTI</name>
<dbReference type="EMBL" id="KN831969">
    <property type="protein sequence ID" value="KIO04905.1"/>
    <property type="molecule type" value="Genomic_DNA"/>
</dbReference>
<proteinExistence type="predicted"/>
<organism evidence="2 3">
    <name type="scientific">Pisolithus tinctorius Marx 270</name>
    <dbReference type="NCBI Taxonomy" id="870435"/>
    <lineage>
        <taxon>Eukaryota</taxon>
        <taxon>Fungi</taxon>
        <taxon>Dikarya</taxon>
        <taxon>Basidiomycota</taxon>
        <taxon>Agaricomycotina</taxon>
        <taxon>Agaricomycetes</taxon>
        <taxon>Agaricomycetidae</taxon>
        <taxon>Boletales</taxon>
        <taxon>Sclerodermatineae</taxon>
        <taxon>Pisolithaceae</taxon>
        <taxon>Pisolithus</taxon>
    </lineage>
</organism>
<feature type="domain" description="F-box" evidence="1">
    <location>
        <begin position="30"/>
        <end position="57"/>
    </location>
</feature>
<dbReference type="AlphaFoldDB" id="A0A0C3NVM5"/>
<protein>
    <recommendedName>
        <fullName evidence="1">F-box domain-containing protein</fullName>
    </recommendedName>
</protein>
<dbReference type="Proteomes" id="UP000054217">
    <property type="component" value="Unassembled WGS sequence"/>
</dbReference>